<dbReference type="AlphaFoldDB" id="A0A0A0DE89"/>
<evidence type="ECO:0000313" key="2">
    <source>
        <dbReference type="EMBL" id="KGM37036.1"/>
    </source>
</evidence>
<keyword evidence="1" id="KW-0812">Transmembrane</keyword>
<dbReference type="Gene3D" id="3.10.450.540">
    <property type="match status" value="1"/>
</dbReference>
<gene>
    <name evidence="2" type="ORF">SSIN_1178</name>
</gene>
<organism evidence="2 3">
    <name type="scientific">Streptococcus sinensis</name>
    <dbReference type="NCBI Taxonomy" id="176090"/>
    <lineage>
        <taxon>Bacteria</taxon>
        <taxon>Bacillati</taxon>
        <taxon>Bacillota</taxon>
        <taxon>Bacilli</taxon>
        <taxon>Lactobacillales</taxon>
        <taxon>Streptococcaceae</taxon>
        <taxon>Streptococcus</taxon>
    </lineage>
</organism>
<dbReference type="EMBL" id="JPEN01000068">
    <property type="protein sequence ID" value="KGM37036.1"/>
    <property type="molecule type" value="Genomic_DNA"/>
</dbReference>
<feature type="transmembrane region" description="Helical" evidence="1">
    <location>
        <begin position="205"/>
        <end position="225"/>
    </location>
</feature>
<reference evidence="2 3" key="1">
    <citation type="submission" date="2014-06" db="EMBL/GenBank/DDBJ databases">
        <authorList>
            <person name="Teng J.L."/>
            <person name="Huang Y."/>
            <person name="Tse H."/>
            <person name="Lau S.K."/>
            <person name="Woo P.C."/>
        </authorList>
    </citation>
    <scope>NUCLEOTIDE SEQUENCE [LARGE SCALE GENOMIC DNA]</scope>
    <source>
        <strain evidence="2 3">HKU4</strain>
    </source>
</reference>
<dbReference type="RefSeq" id="WP_037616750.1">
    <property type="nucleotide sequence ID" value="NZ_JPEN01000068.1"/>
</dbReference>
<dbReference type="CDD" id="cd16427">
    <property type="entry name" value="TraM-like"/>
    <property type="match status" value="1"/>
</dbReference>
<evidence type="ECO:0000256" key="1">
    <source>
        <dbReference type="SAM" id="Phobius"/>
    </source>
</evidence>
<keyword evidence="1" id="KW-1133">Transmembrane helix</keyword>
<comment type="caution">
    <text evidence="2">The sequence shown here is derived from an EMBL/GenBank/DDBJ whole genome shotgun (WGS) entry which is preliminary data.</text>
</comment>
<accession>A0A0A0DE89</accession>
<dbReference type="Proteomes" id="UP000030019">
    <property type="component" value="Unassembled WGS sequence"/>
</dbReference>
<proteinExistence type="predicted"/>
<evidence type="ECO:0000313" key="3">
    <source>
        <dbReference type="Proteomes" id="UP000030019"/>
    </source>
</evidence>
<protein>
    <submittedName>
        <fullName evidence="2">Uncharacterized protein</fullName>
    </submittedName>
</protein>
<name>A0A0A0DE89_9STRE</name>
<keyword evidence="3" id="KW-1185">Reference proteome</keyword>
<sequence>MAFIPFKKSSKCVITDDLFLEVTWEDGKSPDDDSELLGIIEGLDQQYLDTFEQSIEESLPYMTFLQAELLFQVLQEAYGQMQLKRVAICHLEGKEAVSEGEVFASPFIIDQRYQNLLLPLIQAIMTGTDFQSYTYHEKREYFVNQIYPAYKKSLGIQESALPLFPEEGEQVSNVLPQQKLVSSNSVAIPSPVEHKFPKEPSLKKVYILMGFLVTLAVGGMILSVISQAQLSKQKEQVIYLYQELKNTQNLADKEHQIDVFSRYFLPNYYSGKKENLTDFLSDGDAKYTVPKEGTLQSVILEKLTYDSKTKEYSVTYVLSVKEGEKASSIRLSFSVETSKSSKYGYVITTEPKASEYIKIKK</sequence>
<dbReference type="eggNOG" id="ENOG502ZEEP">
    <property type="taxonomic scope" value="Bacteria"/>
</dbReference>
<dbReference type="PATRIC" id="fig|176090.4.peg.1143"/>
<keyword evidence="1" id="KW-0472">Membrane</keyword>
<dbReference type="STRING" id="176090.SSIN_1178"/>